<dbReference type="Proteomes" id="UP000018851">
    <property type="component" value="Chromosome"/>
</dbReference>
<dbReference type="InterPro" id="IPR012292">
    <property type="entry name" value="Globin/Proto"/>
</dbReference>
<dbReference type="EMBL" id="CP006644">
    <property type="protein sequence ID" value="AHE53129.1"/>
    <property type="molecule type" value="Genomic_DNA"/>
</dbReference>
<dbReference type="KEGG" id="ssan:NX02_07010"/>
<accession>W0A5A3</accession>
<dbReference type="eggNOG" id="COG2346">
    <property type="taxonomic scope" value="Bacteria"/>
</dbReference>
<dbReference type="PATRIC" id="fig|1123269.5.peg.1358"/>
<gene>
    <name evidence="1" type="ORF">NX02_07010</name>
</gene>
<dbReference type="AlphaFoldDB" id="W0A5A3"/>
<dbReference type="GO" id="GO:0019825">
    <property type="term" value="F:oxygen binding"/>
    <property type="evidence" value="ECO:0007669"/>
    <property type="project" value="InterPro"/>
</dbReference>
<dbReference type="STRING" id="1123269.NX02_07010"/>
<dbReference type="SUPFAM" id="SSF46458">
    <property type="entry name" value="Globin-like"/>
    <property type="match status" value="1"/>
</dbReference>
<evidence type="ECO:0000313" key="2">
    <source>
        <dbReference type="Proteomes" id="UP000018851"/>
    </source>
</evidence>
<dbReference type="CDD" id="cd08916">
    <property type="entry name" value="TrHb3_P"/>
    <property type="match status" value="1"/>
</dbReference>
<dbReference type="HOGENOM" id="CLU_104957_4_1_5"/>
<name>W0A5A3_9SPHN</name>
<keyword evidence="2" id="KW-1185">Reference proteome</keyword>
<organism evidence="1 2">
    <name type="scientific">Sphingomonas sanxanigenens DSM 19645 = NX02</name>
    <dbReference type="NCBI Taxonomy" id="1123269"/>
    <lineage>
        <taxon>Bacteria</taxon>
        <taxon>Pseudomonadati</taxon>
        <taxon>Pseudomonadota</taxon>
        <taxon>Alphaproteobacteria</taxon>
        <taxon>Sphingomonadales</taxon>
        <taxon>Sphingomonadaceae</taxon>
        <taxon>Sphingomonas</taxon>
    </lineage>
</organism>
<dbReference type="GO" id="GO:0020037">
    <property type="term" value="F:heme binding"/>
    <property type="evidence" value="ECO:0007669"/>
    <property type="project" value="InterPro"/>
</dbReference>
<dbReference type="InterPro" id="IPR009050">
    <property type="entry name" value="Globin-like_sf"/>
</dbReference>
<sequence>MIDEAALRPLIEHFYQRVRGDALLGPVFAAAVHDWDDHHARLADFWSSVMLTTGRYKGNPVALHLIHADSMTPERFARWLTLWRQTTDERLDPAAAAAMQAKAARIAESLQLAVQYRRPAAA</sequence>
<dbReference type="Gene3D" id="1.10.490.10">
    <property type="entry name" value="Globins"/>
    <property type="match status" value="1"/>
</dbReference>
<reference evidence="1 2" key="1">
    <citation type="submission" date="2013-07" db="EMBL/GenBank/DDBJ databases">
        <title>Completed genome of Sphingomonas sanxanigenens NX02.</title>
        <authorList>
            <person name="Ma T."/>
            <person name="Huang H."/>
            <person name="Wu M."/>
            <person name="Li X."/>
            <person name="Li G."/>
        </authorList>
    </citation>
    <scope>NUCLEOTIDE SEQUENCE [LARGE SCALE GENOMIC DNA]</scope>
    <source>
        <strain evidence="1 2">NX02</strain>
    </source>
</reference>
<evidence type="ECO:0008006" key="3">
    <source>
        <dbReference type="Google" id="ProtNLM"/>
    </source>
</evidence>
<evidence type="ECO:0000313" key="1">
    <source>
        <dbReference type="EMBL" id="AHE53129.1"/>
    </source>
</evidence>
<protein>
    <recommendedName>
        <fullName evidence="3">Preprotein translocase subunit TatC</fullName>
    </recommendedName>
</protein>
<proteinExistence type="predicted"/>